<dbReference type="OMA" id="HDWMATE"/>
<reference evidence="4 6" key="2">
    <citation type="journal article" date="2013" name="Nature">
        <title>Insights into bilaterian evolution from three spiralian genomes.</title>
        <authorList>
            <person name="Simakov O."/>
            <person name="Marletaz F."/>
            <person name="Cho S.J."/>
            <person name="Edsinger-Gonzales E."/>
            <person name="Havlak P."/>
            <person name="Hellsten U."/>
            <person name="Kuo D.H."/>
            <person name="Larsson T."/>
            <person name="Lv J."/>
            <person name="Arendt D."/>
            <person name="Savage R."/>
            <person name="Osoegawa K."/>
            <person name="de Jong P."/>
            <person name="Grimwood J."/>
            <person name="Chapman J.A."/>
            <person name="Shapiro H."/>
            <person name="Aerts A."/>
            <person name="Otillar R.P."/>
            <person name="Terry A.Y."/>
            <person name="Boore J.L."/>
            <person name="Grigoriev I.V."/>
            <person name="Lindberg D.R."/>
            <person name="Seaver E.C."/>
            <person name="Weisblat D.A."/>
            <person name="Putnam N.H."/>
            <person name="Rokhsar D.S."/>
        </authorList>
    </citation>
    <scope>NUCLEOTIDE SEQUENCE</scope>
    <source>
        <strain evidence="4 6">I ESC-2004</strain>
    </source>
</reference>
<evidence type="ECO:0000313" key="5">
    <source>
        <dbReference type="EnsemblMetazoa" id="CapteP170026"/>
    </source>
</evidence>
<keyword evidence="6" id="KW-1185">Reference proteome</keyword>
<evidence type="ECO:0000313" key="4">
    <source>
        <dbReference type="EMBL" id="ELT93639.1"/>
    </source>
</evidence>
<reference evidence="6" key="1">
    <citation type="submission" date="2012-12" db="EMBL/GenBank/DDBJ databases">
        <authorList>
            <person name="Hellsten U."/>
            <person name="Grimwood J."/>
            <person name="Chapman J.A."/>
            <person name="Shapiro H."/>
            <person name="Aerts A."/>
            <person name="Otillar R.P."/>
            <person name="Terry A.Y."/>
            <person name="Boore J.L."/>
            <person name="Simakov O."/>
            <person name="Marletaz F."/>
            <person name="Cho S.-J."/>
            <person name="Edsinger-Gonzales E."/>
            <person name="Havlak P."/>
            <person name="Kuo D.-H."/>
            <person name="Larsson T."/>
            <person name="Lv J."/>
            <person name="Arendt D."/>
            <person name="Savage R."/>
            <person name="Osoegawa K."/>
            <person name="de Jong P."/>
            <person name="Lindberg D.R."/>
            <person name="Seaver E.C."/>
            <person name="Weisblat D.A."/>
            <person name="Putnam N.H."/>
            <person name="Grigoriev I.V."/>
            <person name="Rokhsar D.S."/>
        </authorList>
    </citation>
    <scope>NUCLEOTIDE SEQUENCE</scope>
    <source>
        <strain evidence="6">I ESC-2004</strain>
    </source>
</reference>
<dbReference type="AlphaFoldDB" id="R7TIT6"/>
<feature type="compositionally biased region" description="Basic and acidic residues" evidence="3">
    <location>
        <begin position="285"/>
        <end position="294"/>
    </location>
</feature>
<dbReference type="InterPro" id="IPR026755">
    <property type="entry name" value="Fam221a/b"/>
</dbReference>
<dbReference type="EMBL" id="KB309686">
    <property type="protein sequence ID" value="ELT93639.1"/>
    <property type="molecule type" value="Genomic_DNA"/>
</dbReference>
<comment type="similarity">
    <text evidence="1">Belongs to the FAM221 family.</text>
</comment>
<reference evidence="5" key="3">
    <citation type="submission" date="2015-06" db="UniProtKB">
        <authorList>
            <consortium name="EnsemblMetazoa"/>
        </authorList>
    </citation>
    <scope>IDENTIFICATION</scope>
</reference>
<protein>
    <recommendedName>
        <fullName evidence="2">Protein FAM221A</fullName>
    </recommendedName>
</protein>
<dbReference type="PANTHER" id="PTHR31214">
    <property type="entry name" value="PROTEIN FAM221A-RELATED"/>
    <property type="match status" value="1"/>
</dbReference>
<evidence type="ECO:0000313" key="6">
    <source>
        <dbReference type="Proteomes" id="UP000014760"/>
    </source>
</evidence>
<feature type="compositionally biased region" description="Low complexity" evidence="3">
    <location>
        <begin position="303"/>
        <end position="319"/>
    </location>
</feature>
<evidence type="ECO:0000256" key="1">
    <source>
        <dbReference type="ARBA" id="ARBA00011026"/>
    </source>
</evidence>
<accession>R7TIT6</accession>
<dbReference type="OrthoDB" id="310364at2759"/>
<dbReference type="PANTHER" id="PTHR31214:SF2">
    <property type="entry name" value="PROTEIN FAM221A"/>
    <property type="match status" value="1"/>
</dbReference>
<dbReference type="Proteomes" id="UP000014760">
    <property type="component" value="Unassembled WGS sequence"/>
</dbReference>
<dbReference type="EnsemblMetazoa" id="CapteT170026">
    <property type="protein sequence ID" value="CapteP170026"/>
    <property type="gene ID" value="CapteG170026"/>
</dbReference>
<name>R7TIT6_CAPTE</name>
<proteinExistence type="inferred from homology"/>
<evidence type="ECO:0000256" key="3">
    <source>
        <dbReference type="SAM" id="MobiDB-lite"/>
    </source>
</evidence>
<dbReference type="EMBL" id="AMQN01012687">
    <property type="status" value="NOT_ANNOTATED_CDS"/>
    <property type="molecule type" value="Genomic_DNA"/>
</dbReference>
<feature type="region of interest" description="Disordered" evidence="3">
    <location>
        <begin position="285"/>
        <end position="319"/>
    </location>
</feature>
<dbReference type="Pfam" id="PF14753">
    <property type="entry name" value="FAM221"/>
    <property type="match status" value="1"/>
</dbReference>
<dbReference type="HOGENOM" id="CLU_080852_0_0_1"/>
<evidence type="ECO:0000256" key="2">
    <source>
        <dbReference type="ARBA" id="ARBA00039630"/>
    </source>
</evidence>
<organism evidence="4">
    <name type="scientific">Capitella teleta</name>
    <name type="common">Polychaete worm</name>
    <dbReference type="NCBI Taxonomy" id="283909"/>
    <lineage>
        <taxon>Eukaryota</taxon>
        <taxon>Metazoa</taxon>
        <taxon>Spiralia</taxon>
        <taxon>Lophotrochozoa</taxon>
        <taxon>Annelida</taxon>
        <taxon>Polychaeta</taxon>
        <taxon>Sedentaria</taxon>
        <taxon>Scolecida</taxon>
        <taxon>Capitellidae</taxon>
        <taxon>Capitella</taxon>
    </lineage>
</organism>
<gene>
    <name evidence="4" type="ORF">CAPTEDRAFT_170026</name>
</gene>
<sequence length="319" mass="35760">MAGAQYNLKFDGEKAAAVDSYLEYKRIVGDDDGGKLFTPEEYEEYKRKKIPQRMKNRLFTAWSNSSGMDCKMIGPETPCFCGHRYKQHKTDFEIIPDDRPIMLPCKSRGCGCVSYHYVPLMGGQSIRCTCKHLANEHSATRPYQCQKSICQRCAGFKSSYSCGCGDTYMDHAMIVETKEEREARGHPVGQDVGYAAMGGLTGFSSLAEGYMRLDPSGRGVPDEGFLGQEITASDNPFLRSNVASIQSYRKATKDYDRLDEDMSERMSALRRPGESDMDYFERRYQEKAKSERAAKRAIPSKPRGASTSSRGARGSSSRK</sequence>